<evidence type="ECO:0000313" key="3">
    <source>
        <dbReference type="Proteomes" id="UP000002384"/>
    </source>
</evidence>
<evidence type="ECO:0000256" key="1">
    <source>
        <dbReference type="SAM" id="Phobius"/>
    </source>
</evidence>
<protein>
    <submittedName>
        <fullName evidence="2">Uncharacterized protein</fullName>
    </submittedName>
</protein>
<dbReference type="EMBL" id="CP001291">
    <property type="protein sequence ID" value="ACK71426.1"/>
    <property type="molecule type" value="Genomic_DNA"/>
</dbReference>
<feature type="transmembrane region" description="Helical" evidence="1">
    <location>
        <begin position="6"/>
        <end position="31"/>
    </location>
</feature>
<accession>B7KB70</accession>
<gene>
    <name evidence="2" type="ordered locus">PCC7424_3024</name>
</gene>
<dbReference type="KEGG" id="cyc:PCC7424_3024"/>
<feature type="transmembrane region" description="Helical" evidence="1">
    <location>
        <begin position="38"/>
        <end position="54"/>
    </location>
</feature>
<keyword evidence="1" id="KW-0472">Membrane</keyword>
<dbReference type="Proteomes" id="UP000002384">
    <property type="component" value="Chromosome"/>
</dbReference>
<dbReference type="AlphaFoldDB" id="B7KB70"/>
<keyword evidence="1" id="KW-0812">Transmembrane</keyword>
<keyword evidence="3" id="KW-1185">Reference proteome</keyword>
<keyword evidence="1" id="KW-1133">Transmembrane helix</keyword>
<name>B7KB70_GLOC7</name>
<organism evidence="2 3">
    <name type="scientific">Gloeothece citriformis (strain PCC 7424)</name>
    <name type="common">Cyanothece sp. (strain PCC 7424)</name>
    <dbReference type="NCBI Taxonomy" id="65393"/>
    <lineage>
        <taxon>Bacteria</taxon>
        <taxon>Bacillati</taxon>
        <taxon>Cyanobacteriota</taxon>
        <taxon>Cyanophyceae</taxon>
        <taxon>Oscillatoriophycideae</taxon>
        <taxon>Chroococcales</taxon>
        <taxon>Aphanothecaceae</taxon>
        <taxon>Gloeothece</taxon>
        <taxon>Gloeothece citriformis</taxon>
    </lineage>
</organism>
<reference evidence="3" key="1">
    <citation type="journal article" date="2011" name="MBio">
        <title>Novel metabolic attributes of the genus Cyanothece, comprising a group of unicellular nitrogen-fixing Cyanobacteria.</title>
        <authorList>
            <person name="Bandyopadhyay A."/>
            <person name="Elvitigala T."/>
            <person name="Welsh E."/>
            <person name="Stockel J."/>
            <person name="Liberton M."/>
            <person name="Min H."/>
            <person name="Sherman L.A."/>
            <person name="Pakrasi H.B."/>
        </authorList>
    </citation>
    <scope>NUCLEOTIDE SEQUENCE [LARGE SCALE GENOMIC DNA]</scope>
    <source>
        <strain evidence="3">PCC 7424</strain>
    </source>
</reference>
<evidence type="ECO:0000313" key="2">
    <source>
        <dbReference type="EMBL" id="ACK71426.1"/>
    </source>
</evidence>
<sequence length="55" mass="6381">MSTTALLIEFFIIGLQTFIWLSMLIVLILGIDWFSIDIYKFLSPVIIIFIAPIIY</sequence>
<dbReference type="HOGENOM" id="CLU_3024560_0_0_3"/>
<proteinExistence type="predicted"/>